<keyword evidence="6" id="KW-1133">Transmembrane helix</keyword>
<dbReference type="Gene3D" id="2.60.40.4300">
    <property type="match status" value="2"/>
</dbReference>
<dbReference type="InterPro" id="IPR041495">
    <property type="entry name" value="Mub_B2"/>
</dbReference>
<dbReference type="Pfam" id="PF17966">
    <property type="entry name" value="Muc_B2"/>
    <property type="match status" value="2"/>
</dbReference>
<keyword evidence="6" id="KW-0812">Transmembrane</keyword>
<dbReference type="PROSITE" id="PS50847">
    <property type="entry name" value="GRAM_POS_ANCHORING"/>
    <property type="match status" value="1"/>
</dbReference>
<keyword evidence="2" id="KW-0964">Secreted</keyword>
<dbReference type="InterPro" id="IPR019931">
    <property type="entry name" value="LPXTG_anchor"/>
</dbReference>
<feature type="transmembrane region" description="Helical" evidence="6">
    <location>
        <begin position="340"/>
        <end position="358"/>
    </location>
</feature>
<gene>
    <name evidence="8" type="ORF">FC50_GL002217</name>
</gene>
<protein>
    <submittedName>
        <fullName evidence="8">Adhesion exoprotein</fullName>
    </submittedName>
</protein>
<dbReference type="Proteomes" id="UP000051922">
    <property type="component" value="Unassembled WGS sequence"/>
</dbReference>
<evidence type="ECO:0000259" key="7">
    <source>
        <dbReference type="PROSITE" id="PS50847"/>
    </source>
</evidence>
<feature type="compositionally biased region" description="Polar residues" evidence="5">
    <location>
        <begin position="300"/>
        <end position="314"/>
    </location>
</feature>
<feature type="region of interest" description="Disordered" evidence="5">
    <location>
        <begin position="32"/>
        <end position="63"/>
    </location>
</feature>
<dbReference type="AlphaFoldDB" id="A0A0R1U9G6"/>
<keyword evidence="1" id="KW-0134">Cell wall</keyword>
<feature type="compositionally biased region" description="Low complexity" evidence="5">
    <location>
        <begin position="315"/>
        <end position="327"/>
    </location>
</feature>
<evidence type="ECO:0000256" key="3">
    <source>
        <dbReference type="ARBA" id="ARBA00022729"/>
    </source>
</evidence>
<keyword evidence="6" id="KW-0472">Membrane</keyword>
<dbReference type="EMBL" id="AZFJ01000017">
    <property type="protein sequence ID" value="KRL87637.1"/>
    <property type="molecule type" value="Genomic_DNA"/>
</dbReference>
<evidence type="ECO:0000313" key="9">
    <source>
        <dbReference type="Proteomes" id="UP000051922"/>
    </source>
</evidence>
<keyword evidence="3" id="KW-0732">Signal</keyword>
<evidence type="ECO:0000256" key="6">
    <source>
        <dbReference type="SAM" id="Phobius"/>
    </source>
</evidence>
<feature type="region of interest" description="Disordered" evidence="5">
    <location>
        <begin position="298"/>
        <end position="337"/>
    </location>
</feature>
<sequence>MTDYTPDQVTVPSFKDDTAADVGLVVYYYPTDQTVTPGNPKNPDTPVDPKNPDGPKYPAGVDQDSLNRTATETVRYVDQNGQTVATSSRQTIHFVRTATVDISTATPTVRYGAWTPATGDGTFASVASPTVKGLTPDRSATGVMADAGPFPISLVVTYFPTVQNIDLTNTKTTGDLLNPDNPDSPRYPGGLTAGDLQMTATRTVHFVDGFGRTVAPDAVESIHYERTAKVDFTNPDNPQVTYGAWIAVGTNGFAAVGVPTIAGMTPDRTIVEAMTFSKAASDMSVTVVYHTTPRHVLPQTGGSVATTTARSLPQTGGTTTPAPTKAARSLPQTGDDHESAASWIGLTVLGMLLGLVGYKKRRDDED</sequence>
<keyword evidence="9" id="KW-1185">Reference proteome</keyword>
<keyword evidence="4" id="KW-0572">Peptidoglycan-anchor</keyword>
<dbReference type="NCBIfam" id="TIGR01167">
    <property type="entry name" value="LPXTG_anchor"/>
    <property type="match status" value="1"/>
</dbReference>
<dbReference type="STRING" id="1423783.FC50_GL002217"/>
<accession>A0A0R1U9G6</accession>
<dbReference type="Pfam" id="PF00746">
    <property type="entry name" value="Gram_pos_anchor"/>
    <property type="match status" value="1"/>
</dbReference>
<evidence type="ECO:0000313" key="8">
    <source>
        <dbReference type="EMBL" id="KRL87637.1"/>
    </source>
</evidence>
<proteinExistence type="predicted"/>
<organism evidence="8 9">
    <name type="scientific">Lacticaseibacillus pantheris DSM 15945 = JCM 12539 = NBRC 106106</name>
    <dbReference type="NCBI Taxonomy" id="1423783"/>
    <lineage>
        <taxon>Bacteria</taxon>
        <taxon>Bacillati</taxon>
        <taxon>Bacillota</taxon>
        <taxon>Bacilli</taxon>
        <taxon>Lactobacillales</taxon>
        <taxon>Lactobacillaceae</taxon>
        <taxon>Lacticaseibacillus</taxon>
    </lineage>
</organism>
<name>A0A0R1U9G6_9LACO</name>
<evidence type="ECO:0000256" key="4">
    <source>
        <dbReference type="ARBA" id="ARBA00023088"/>
    </source>
</evidence>
<reference evidence="8 9" key="1">
    <citation type="journal article" date="2015" name="Genome Announc.">
        <title>Expanding the biotechnology potential of lactobacilli through comparative genomics of 213 strains and associated genera.</title>
        <authorList>
            <person name="Sun Z."/>
            <person name="Harris H.M."/>
            <person name="McCann A."/>
            <person name="Guo C."/>
            <person name="Argimon S."/>
            <person name="Zhang W."/>
            <person name="Yang X."/>
            <person name="Jeffery I.B."/>
            <person name="Cooney J.C."/>
            <person name="Kagawa T.F."/>
            <person name="Liu W."/>
            <person name="Song Y."/>
            <person name="Salvetti E."/>
            <person name="Wrobel A."/>
            <person name="Rasinkangas P."/>
            <person name="Parkhill J."/>
            <person name="Rea M.C."/>
            <person name="O'Sullivan O."/>
            <person name="Ritari J."/>
            <person name="Douillard F.P."/>
            <person name="Paul Ross R."/>
            <person name="Yang R."/>
            <person name="Briner A.E."/>
            <person name="Felis G.E."/>
            <person name="de Vos W.M."/>
            <person name="Barrangou R."/>
            <person name="Klaenhammer T.R."/>
            <person name="Caufield P.W."/>
            <person name="Cui Y."/>
            <person name="Zhang H."/>
            <person name="O'Toole P.W."/>
        </authorList>
    </citation>
    <scope>NUCLEOTIDE SEQUENCE [LARGE SCALE GENOMIC DNA]</scope>
    <source>
        <strain evidence="8 9">DSM 15945</strain>
    </source>
</reference>
<dbReference type="PATRIC" id="fig|1423783.4.peg.2270"/>
<evidence type="ECO:0000256" key="2">
    <source>
        <dbReference type="ARBA" id="ARBA00022525"/>
    </source>
</evidence>
<evidence type="ECO:0000256" key="5">
    <source>
        <dbReference type="SAM" id="MobiDB-lite"/>
    </source>
</evidence>
<comment type="caution">
    <text evidence="8">The sequence shown here is derived from an EMBL/GenBank/DDBJ whole genome shotgun (WGS) entry which is preliminary data.</text>
</comment>
<feature type="domain" description="Gram-positive cocci surface proteins LPxTG" evidence="7">
    <location>
        <begin position="330"/>
        <end position="366"/>
    </location>
</feature>
<evidence type="ECO:0000256" key="1">
    <source>
        <dbReference type="ARBA" id="ARBA00022512"/>
    </source>
</evidence>